<dbReference type="Proteomes" id="UP000077684">
    <property type="component" value="Unassembled WGS sequence"/>
</dbReference>
<reference evidence="1" key="1">
    <citation type="submission" date="2016-04" db="EMBL/GenBank/DDBJ databases">
        <authorList>
            <person name="Nguyen H.D."/>
            <person name="Samba Siva P."/>
            <person name="Cullis J."/>
            <person name="Levesque C.A."/>
            <person name="Hambleton S."/>
        </authorList>
    </citation>
    <scope>NUCLEOTIDE SEQUENCE</scope>
    <source>
        <strain evidence="1">DAOMC 236426</strain>
    </source>
</reference>
<organism evidence="1 2">
    <name type="scientific">Tilletia controversa</name>
    <name type="common">dwarf bunt fungus</name>
    <dbReference type="NCBI Taxonomy" id="13291"/>
    <lineage>
        <taxon>Eukaryota</taxon>
        <taxon>Fungi</taxon>
        <taxon>Dikarya</taxon>
        <taxon>Basidiomycota</taxon>
        <taxon>Ustilaginomycotina</taxon>
        <taxon>Exobasidiomycetes</taxon>
        <taxon>Tilletiales</taxon>
        <taxon>Tilletiaceae</taxon>
        <taxon>Tilletia</taxon>
    </lineage>
</organism>
<evidence type="ECO:0000313" key="1">
    <source>
        <dbReference type="EMBL" id="KAE8249275.1"/>
    </source>
</evidence>
<dbReference type="AlphaFoldDB" id="A0A8X7MUA9"/>
<dbReference type="EMBL" id="LWDE02000293">
    <property type="protein sequence ID" value="KAE8249275.1"/>
    <property type="molecule type" value="Genomic_DNA"/>
</dbReference>
<evidence type="ECO:0000313" key="2">
    <source>
        <dbReference type="Proteomes" id="UP000077684"/>
    </source>
</evidence>
<keyword evidence="2" id="KW-1185">Reference proteome</keyword>
<gene>
    <name evidence="1" type="ORF">A4X06_0g3308</name>
</gene>
<accession>A0A8X7MUA9</accession>
<name>A0A8X7MUA9_9BASI</name>
<proteinExistence type="predicted"/>
<sequence length="175" mass="19887">MNDHQMATKQGWDKAIGKPRPMMAAITADTVKDGQEWCTLIDEALYAFKGLVEIQGGTIRNQDAMVDLFQAYTVFKSQFVLNYDQADLQKKFNMAIDAIENKLTSPEPAYAQYKVHSKMMVAIKNKFPNNYEGKQKIWKQLCSQILVDKAAYVKSGLKRDATNMKQVADVKRDLP</sequence>
<reference evidence="1" key="2">
    <citation type="journal article" date="2019" name="IMA Fungus">
        <title>Genome sequencing and comparison of five Tilletia species to identify candidate genes for the detection of regulated species infecting wheat.</title>
        <authorList>
            <person name="Nguyen H.D.T."/>
            <person name="Sultana T."/>
            <person name="Kesanakurti P."/>
            <person name="Hambleton S."/>
        </authorList>
    </citation>
    <scope>NUCLEOTIDE SEQUENCE</scope>
    <source>
        <strain evidence="1">DAOMC 236426</strain>
    </source>
</reference>
<protein>
    <submittedName>
        <fullName evidence="1">Uncharacterized protein</fullName>
    </submittedName>
</protein>
<comment type="caution">
    <text evidence="1">The sequence shown here is derived from an EMBL/GenBank/DDBJ whole genome shotgun (WGS) entry which is preliminary data.</text>
</comment>